<dbReference type="EMBL" id="JALBCA010000085">
    <property type="protein sequence ID" value="KAI2383707.1"/>
    <property type="molecule type" value="Genomic_DNA"/>
</dbReference>
<proteinExistence type="predicted"/>
<name>A0ACB8US86_9EURO</name>
<accession>A0ACB8US86</accession>
<gene>
    <name evidence="1" type="ORF">LOY88_005071</name>
</gene>
<sequence>MRFLPLLVSVLTPLVAALQVTHPNERSQVVAGDDLKATWTFSDMDPPRLSLYLVNFVEYPPTYIPLAIDVRTRRAQFNVHLPCDTLPAAGYQINAVNGTNVYVIYAQSEHFKISPNMKKEDCFHDDIIMPTPTSTVFVTVAPTASPTPAPTRTP</sequence>
<reference evidence="1" key="1">
    <citation type="journal article" date="2022" name="bioRxiv">
        <title>Population genetic analysis of Ophidiomyces ophidiicola, the causative agent of snake fungal disease, indicates recent introductions to the USA.</title>
        <authorList>
            <person name="Ladner J.T."/>
            <person name="Palmer J.M."/>
            <person name="Ettinger C.L."/>
            <person name="Stajich J.E."/>
            <person name="Farrell T.M."/>
            <person name="Glorioso B.M."/>
            <person name="Lawson B."/>
            <person name="Price S.J."/>
            <person name="Stengle A.G."/>
            <person name="Grear D.A."/>
            <person name="Lorch J.M."/>
        </authorList>
    </citation>
    <scope>NUCLEOTIDE SEQUENCE</scope>
    <source>
        <strain evidence="1">NWHC 24266-5</strain>
    </source>
</reference>
<organism evidence="1">
    <name type="scientific">Ophidiomyces ophidiicola</name>
    <dbReference type="NCBI Taxonomy" id="1387563"/>
    <lineage>
        <taxon>Eukaryota</taxon>
        <taxon>Fungi</taxon>
        <taxon>Dikarya</taxon>
        <taxon>Ascomycota</taxon>
        <taxon>Pezizomycotina</taxon>
        <taxon>Eurotiomycetes</taxon>
        <taxon>Eurotiomycetidae</taxon>
        <taxon>Onygenales</taxon>
        <taxon>Onygenaceae</taxon>
        <taxon>Ophidiomyces</taxon>
    </lineage>
</organism>
<comment type="caution">
    <text evidence="1">The sequence shown here is derived from an EMBL/GenBank/DDBJ whole genome shotgun (WGS) entry which is preliminary data.</text>
</comment>
<protein>
    <submittedName>
        <fullName evidence="1">Uncharacterized protein</fullName>
    </submittedName>
</protein>
<evidence type="ECO:0000313" key="1">
    <source>
        <dbReference type="EMBL" id="KAI2383707.1"/>
    </source>
</evidence>